<reference evidence="1 2" key="1">
    <citation type="submission" date="2009-01" db="EMBL/GenBank/DDBJ databases">
        <title>Complete sequence of chromosome of Methylobacterium nodulans ORS 2060.</title>
        <authorList>
            <consortium name="US DOE Joint Genome Institute"/>
            <person name="Lucas S."/>
            <person name="Copeland A."/>
            <person name="Lapidus A."/>
            <person name="Glavina del Rio T."/>
            <person name="Dalin E."/>
            <person name="Tice H."/>
            <person name="Bruce D."/>
            <person name="Goodwin L."/>
            <person name="Pitluck S."/>
            <person name="Sims D."/>
            <person name="Brettin T."/>
            <person name="Detter J.C."/>
            <person name="Han C."/>
            <person name="Larimer F."/>
            <person name="Land M."/>
            <person name="Hauser L."/>
            <person name="Kyrpides N."/>
            <person name="Ivanova N."/>
            <person name="Marx C.J."/>
            <person name="Richardson P."/>
        </authorList>
    </citation>
    <scope>NUCLEOTIDE SEQUENCE [LARGE SCALE GENOMIC DNA]</scope>
    <source>
        <strain evidence="2">LMG 21967 / CNCM I-2342 / ORS 2060</strain>
    </source>
</reference>
<dbReference type="KEGG" id="mno:Mnod_5731"/>
<dbReference type="HOGENOM" id="CLU_1625152_0_0_5"/>
<dbReference type="EMBL" id="CP001349">
    <property type="protein sequence ID" value="ACL60561.1"/>
    <property type="molecule type" value="Genomic_DNA"/>
</dbReference>
<evidence type="ECO:0000313" key="2">
    <source>
        <dbReference type="Proteomes" id="UP000008207"/>
    </source>
</evidence>
<gene>
    <name evidence="1" type="ordered locus">Mnod_5731</name>
</gene>
<protein>
    <submittedName>
        <fullName evidence="1">Uncharacterized protein</fullName>
    </submittedName>
</protein>
<dbReference type="AlphaFoldDB" id="B8IRL1"/>
<keyword evidence="2" id="KW-1185">Reference proteome</keyword>
<accession>B8IRL1</accession>
<dbReference type="Proteomes" id="UP000008207">
    <property type="component" value="Chromosome"/>
</dbReference>
<name>B8IRL1_METNO</name>
<evidence type="ECO:0000313" key="1">
    <source>
        <dbReference type="EMBL" id="ACL60561.1"/>
    </source>
</evidence>
<sequence>MSGPSRAYVLHRTPHRLRVRIPNRRRDQVFFRALQRTLSEHPDVFRVDVNPRTASVIIRCHRSFDPACINNPFLGVILAAEVPQSTAMSPRPASGSARAGASEPDLSAIMVNLALAAIKGQLKAQLLEWALEWAVKVFVRALVTEFRPAPSLRPSPQPALLAA</sequence>
<organism evidence="1 2">
    <name type="scientific">Methylobacterium nodulans (strain LMG 21967 / CNCM I-2342 / ORS 2060)</name>
    <dbReference type="NCBI Taxonomy" id="460265"/>
    <lineage>
        <taxon>Bacteria</taxon>
        <taxon>Pseudomonadati</taxon>
        <taxon>Pseudomonadota</taxon>
        <taxon>Alphaproteobacteria</taxon>
        <taxon>Hyphomicrobiales</taxon>
        <taxon>Methylobacteriaceae</taxon>
        <taxon>Methylobacterium</taxon>
    </lineage>
</organism>
<proteinExistence type="predicted"/>